<evidence type="ECO:0000313" key="1">
    <source>
        <dbReference type="EMBL" id="MBB4286076.1"/>
    </source>
</evidence>
<dbReference type="AlphaFoldDB" id="A0A7W6RZR8"/>
<dbReference type="PANTHER" id="PTHR40266:SF2">
    <property type="entry name" value="TOXIN HIGB-1"/>
    <property type="match status" value="1"/>
</dbReference>
<dbReference type="PANTHER" id="PTHR40266">
    <property type="entry name" value="TOXIN HIGB-1"/>
    <property type="match status" value="1"/>
</dbReference>
<protein>
    <submittedName>
        <fullName evidence="1">Proteic killer suppression protein</fullName>
    </submittedName>
</protein>
<dbReference type="SUPFAM" id="SSF143011">
    <property type="entry name" value="RelE-like"/>
    <property type="match status" value="1"/>
</dbReference>
<gene>
    <name evidence="1" type="ORF">GGD88_001801</name>
</gene>
<dbReference type="InterPro" id="IPR007711">
    <property type="entry name" value="HigB-1"/>
</dbReference>
<dbReference type="Pfam" id="PF05015">
    <property type="entry name" value="HigB-like_toxin"/>
    <property type="match status" value="1"/>
</dbReference>
<organism evidence="1 2">
    <name type="scientific">Roseospira goensis</name>
    <dbReference type="NCBI Taxonomy" id="391922"/>
    <lineage>
        <taxon>Bacteria</taxon>
        <taxon>Pseudomonadati</taxon>
        <taxon>Pseudomonadota</taxon>
        <taxon>Alphaproteobacteria</taxon>
        <taxon>Rhodospirillales</taxon>
        <taxon>Rhodospirillaceae</taxon>
        <taxon>Roseospira</taxon>
    </lineage>
</organism>
<dbReference type="InterPro" id="IPR035093">
    <property type="entry name" value="RelE/ParE_toxin_dom_sf"/>
</dbReference>
<sequence>MDIVSFSHKGLRELYLTGNAKGVKPSLVARVRRVLFALAAAPDMDTLNGPPGWRIHQLTGDRAGDWSISVSGNWRLTFKIEDGAIVDLNLEDYH</sequence>
<dbReference type="RefSeq" id="WP_184434375.1">
    <property type="nucleotide sequence ID" value="NZ_JACIGI010000012.1"/>
</dbReference>
<evidence type="ECO:0000313" key="2">
    <source>
        <dbReference type="Proteomes" id="UP000555728"/>
    </source>
</evidence>
<comment type="caution">
    <text evidence="1">The sequence shown here is derived from an EMBL/GenBank/DDBJ whole genome shotgun (WGS) entry which is preliminary data.</text>
</comment>
<name>A0A7W6RZR8_9PROT</name>
<dbReference type="Gene3D" id="3.30.2310.20">
    <property type="entry name" value="RelE-like"/>
    <property type="match status" value="1"/>
</dbReference>
<dbReference type="Proteomes" id="UP000555728">
    <property type="component" value="Unassembled WGS sequence"/>
</dbReference>
<accession>A0A7W6RZR8</accession>
<proteinExistence type="predicted"/>
<dbReference type="EMBL" id="JACIGI010000012">
    <property type="protein sequence ID" value="MBB4286076.1"/>
    <property type="molecule type" value="Genomic_DNA"/>
</dbReference>
<keyword evidence="2" id="KW-1185">Reference proteome</keyword>
<reference evidence="1 2" key="1">
    <citation type="submission" date="2020-08" db="EMBL/GenBank/DDBJ databases">
        <title>Genome sequencing of Purple Non-Sulfur Bacteria from various extreme environments.</title>
        <authorList>
            <person name="Mayer M."/>
        </authorList>
    </citation>
    <scope>NUCLEOTIDE SEQUENCE [LARGE SCALE GENOMIC DNA]</scope>
    <source>
        <strain evidence="1 2">JA135</strain>
    </source>
</reference>